<evidence type="ECO:0000313" key="2">
    <source>
        <dbReference type="Proteomes" id="UP000267821"/>
    </source>
</evidence>
<dbReference type="EMBL" id="ML121584">
    <property type="protein sequence ID" value="RPB19733.1"/>
    <property type="molecule type" value="Genomic_DNA"/>
</dbReference>
<sequence>MATPRSLELLHHILSIYPILETILSSSHRGSVIQLARSSKSLQSLLSSSIKPLQRPFPLCASPLKPCYHCHVPLCRGCKHEVKLPEGPSAVISRLNISAVMSRLNISAFMSRLNIGSAIVSKHKPGSPERQKILTCIRWLIPLRPVVRLTRGVEIKDLCDSCLAVHNKDYRNKLVKEVEMALPILEWTELPHAHATCKCRNLDCEADQHLVQIDCVPRDSVLVAFVKGPPGNEAVVSVYLPN</sequence>
<dbReference type="AlphaFoldDB" id="A0A3N4LA46"/>
<protein>
    <submittedName>
        <fullName evidence="1">Uncharacterized protein</fullName>
    </submittedName>
</protein>
<gene>
    <name evidence="1" type="ORF">L211DRAFT_852923</name>
</gene>
<dbReference type="InParanoid" id="A0A3N4LA46"/>
<keyword evidence="2" id="KW-1185">Reference proteome</keyword>
<name>A0A3N4LA46_9PEZI</name>
<proteinExistence type="predicted"/>
<evidence type="ECO:0000313" key="1">
    <source>
        <dbReference type="EMBL" id="RPB19733.1"/>
    </source>
</evidence>
<dbReference type="Proteomes" id="UP000267821">
    <property type="component" value="Unassembled WGS sequence"/>
</dbReference>
<reference evidence="1 2" key="1">
    <citation type="journal article" date="2018" name="Nat. Ecol. Evol.">
        <title>Pezizomycetes genomes reveal the molecular basis of ectomycorrhizal truffle lifestyle.</title>
        <authorList>
            <person name="Murat C."/>
            <person name="Payen T."/>
            <person name="Noel B."/>
            <person name="Kuo A."/>
            <person name="Morin E."/>
            <person name="Chen J."/>
            <person name="Kohler A."/>
            <person name="Krizsan K."/>
            <person name="Balestrini R."/>
            <person name="Da Silva C."/>
            <person name="Montanini B."/>
            <person name="Hainaut M."/>
            <person name="Levati E."/>
            <person name="Barry K.W."/>
            <person name="Belfiori B."/>
            <person name="Cichocki N."/>
            <person name="Clum A."/>
            <person name="Dockter R.B."/>
            <person name="Fauchery L."/>
            <person name="Guy J."/>
            <person name="Iotti M."/>
            <person name="Le Tacon F."/>
            <person name="Lindquist E.A."/>
            <person name="Lipzen A."/>
            <person name="Malagnac F."/>
            <person name="Mello A."/>
            <person name="Molinier V."/>
            <person name="Miyauchi S."/>
            <person name="Poulain J."/>
            <person name="Riccioni C."/>
            <person name="Rubini A."/>
            <person name="Sitrit Y."/>
            <person name="Splivallo R."/>
            <person name="Traeger S."/>
            <person name="Wang M."/>
            <person name="Zifcakova L."/>
            <person name="Wipf D."/>
            <person name="Zambonelli A."/>
            <person name="Paolocci F."/>
            <person name="Nowrousian M."/>
            <person name="Ottonello S."/>
            <person name="Baldrian P."/>
            <person name="Spatafora J.W."/>
            <person name="Henrissat B."/>
            <person name="Nagy L.G."/>
            <person name="Aury J.M."/>
            <person name="Wincker P."/>
            <person name="Grigoriev I.V."/>
            <person name="Bonfante P."/>
            <person name="Martin F.M."/>
        </authorList>
    </citation>
    <scope>NUCLEOTIDE SEQUENCE [LARGE SCALE GENOMIC DNA]</scope>
    <source>
        <strain evidence="1 2">ATCC MYA-4762</strain>
    </source>
</reference>
<dbReference type="OrthoDB" id="10344194at2759"/>
<accession>A0A3N4LA46</accession>
<organism evidence="1 2">
    <name type="scientific">Terfezia boudieri ATCC MYA-4762</name>
    <dbReference type="NCBI Taxonomy" id="1051890"/>
    <lineage>
        <taxon>Eukaryota</taxon>
        <taxon>Fungi</taxon>
        <taxon>Dikarya</taxon>
        <taxon>Ascomycota</taxon>
        <taxon>Pezizomycotina</taxon>
        <taxon>Pezizomycetes</taxon>
        <taxon>Pezizales</taxon>
        <taxon>Pezizaceae</taxon>
        <taxon>Terfezia</taxon>
    </lineage>
</organism>